<dbReference type="OrthoDB" id="19923at2759"/>
<dbReference type="PANTHER" id="PTHR45808">
    <property type="entry name" value="RHO GTPASE-ACTIVATING PROTEIN 68F"/>
    <property type="match status" value="1"/>
</dbReference>
<proteinExistence type="predicted"/>
<dbReference type="SUPFAM" id="SSF48350">
    <property type="entry name" value="GTPase activation domain, GAP"/>
    <property type="match status" value="1"/>
</dbReference>
<dbReference type="CDD" id="cd00170">
    <property type="entry name" value="SEC14"/>
    <property type="match status" value="1"/>
</dbReference>
<evidence type="ECO:0000259" key="2">
    <source>
        <dbReference type="PROSITE" id="PS50238"/>
    </source>
</evidence>
<gene>
    <name evidence="3" type="ORF">Fcan01_06341</name>
</gene>
<dbReference type="Gene3D" id="1.10.555.10">
    <property type="entry name" value="Rho GTPase activation protein"/>
    <property type="match status" value="1"/>
</dbReference>
<dbReference type="GO" id="GO:0005737">
    <property type="term" value="C:cytoplasm"/>
    <property type="evidence" value="ECO:0007669"/>
    <property type="project" value="TreeGrafter"/>
</dbReference>
<comment type="caution">
    <text evidence="3">The sequence shown here is derived from an EMBL/GenBank/DDBJ whole genome shotgun (WGS) entry which is preliminary data.</text>
</comment>
<dbReference type="OMA" id="SHNPDCD"/>
<dbReference type="GO" id="GO:0007264">
    <property type="term" value="P:small GTPase-mediated signal transduction"/>
    <property type="evidence" value="ECO:0007669"/>
    <property type="project" value="TreeGrafter"/>
</dbReference>
<dbReference type="InterPro" id="IPR036865">
    <property type="entry name" value="CRAL-TRIO_dom_sf"/>
</dbReference>
<dbReference type="InterPro" id="IPR000198">
    <property type="entry name" value="RhoGAP_dom"/>
</dbReference>
<name>A0A226ES27_FOLCA</name>
<dbReference type="Proteomes" id="UP000198287">
    <property type="component" value="Unassembled WGS sequence"/>
</dbReference>
<dbReference type="AlphaFoldDB" id="A0A226ES27"/>
<dbReference type="PANTHER" id="PTHR45808:SF2">
    <property type="entry name" value="RHO GTPASE-ACTIVATING PROTEIN 68F"/>
    <property type="match status" value="1"/>
</dbReference>
<dbReference type="GO" id="GO:0005096">
    <property type="term" value="F:GTPase activator activity"/>
    <property type="evidence" value="ECO:0007669"/>
    <property type="project" value="TreeGrafter"/>
</dbReference>
<protein>
    <submittedName>
        <fullName evidence="3">Rho GTPase-activating protein 1</fullName>
    </submittedName>
</protein>
<evidence type="ECO:0000259" key="1">
    <source>
        <dbReference type="PROSITE" id="PS50191"/>
    </source>
</evidence>
<dbReference type="Pfam" id="PF13716">
    <property type="entry name" value="CRAL_TRIO_2"/>
    <property type="match status" value="1"/>
</dbReference>
<dbReference type="EMBL" id="LNIX01000002">
    <property type="protein sequence ID" value="OXA60018.1"/>
    <property type="molecule type" value="Genomic_DNA"/>
</dbReference>
<dbReference type="GO" id="GO:2001136">
    <property type="term" value="P:negative regulation of endocytic recycling"/>
    <property type="evidence" value="ECO:0007669"/>
    <property type="project" value="TreeGrafter"/>
</dbReference>
<evidence type="ECO:0000313" key="3">
    <source>
        <dbReference type="EMBL" id="OXA60018.1"/>
    </source>
</evidence>
<evidence type="ECO:0000313" key="4">
    <source>
        <dbReference type="Proteomes" id="UP000198287"/>
    </source>
</evidence>
<dbReference type="PROSITE" id="PS50191">
    <property type="entry name" value="CRAL_TRIO"/>
    <property type="match status" value="1"/>
</dbReference>
<dbReference type="Pfam" id="PF00620">
    <property type="entry name" value="RhoGAP"/>
    <property type="match status" value="1"/>
</dbReference>
<dbReference type="Gene3D" id="3.40.525.10">
    <property type="entry name" value="CRAL-TRIO lipid binding domain"/>
    <property type="match status" value="1"/>
</dbReference>
<dbReference type="PROSITE" id="PS50238">
    <property type="entry name" value="RHOGAP"/>
    <property type="match status" value="1"/>
</dbReference>
<reference evidence="3 4" key="1">
    <citation type="submission" date="2015-12" db="EMBL/GenBank/DDBJ databases">
        <title>The genome of Folsomia candida.</title>
        <authorList>
            <person name="Faddeeva A."/>
            <person name="Derks M.F."/>
            <person name="Anvar Y."/>
            <person name="Smit S."/>
            <person name="Van Straalen N."/>
            <person name="Roelofs D."/>
        </authorList>
    </citation>
    <scope>NUCLEOTIDE SEQUENCE [LARGE SCALE GENOMIC DNA]</scope>
    <source>
        <strain evidence="3 4">VU population</strain>
        <tissue evidence="3">Whole body</tissue>
    </source>
</reference>
<dbReference type="SUPFAM" id="SSF52087">
    <property type="entry name" value="CRAL/TRIO domain"/>
    <property type="match status" value="1"/>
</dbReference>
<organism evidence="3 4">
    <name type="scientific">Folsomia candida</name>
    <name type="common">Springtail</name>
    <dbReference type="NCBI Taxonomy" id="158441"/>
    <lineage>
        <taxon>Eukaryota</taxon>
        <taxon>Metazoa</taxon>
        <taxon>Ecdysozoa</taxon>
        <taxon>Arthropoda</taxon>
        <taxon>Hexapoda</taxon>
        <taxon>Collembola</taxon>
        <taxon>Entomobryomorpha</taxon>
        <taxon>Isotomoidea</taxon>
        <taxon>Isotomidae</taxon>
        <taxon>Proisotominae</taxon>
        <taxon>Folsomia</taxon>
    </lineage>
</organism>
<dbReference type="SMART" id="SM00516">
    <property type="entry name" value="SEC14"/>
    <property type="match status" value="1"/>
</dbReference>
<feature type="domain" description="Rho-GAP" evidence="2">
    <location>
        <begin position="315"/>
        <end position="501"/>
    </location>
</feature>
<keyword evidence="4" id="KW-1185">Reference proteome</keyword>
<accession>A0A226ES27</accession>
<dbReference type="SMART" id="SM00324">
    <property type="entry name" value="RhoGAP"/>
    <property type="match status" value="1"/>
</dbReference>
<dbReference type="STRING" id="158441.A0A226ES27"/>
<feature type="domain" description="CRAL-TRIO" evidence="1">
    <location>
        <begin position="126"/>
        <end position="281"/>
    </location>
</feature>
<sequence>MEVGVETNAKTPTKKVHSFSPVTGGSPVKYFGISHHPSAMYGDNEDPYPSLSDFHDYEPNLEFDDTELEQAASTAGGEDEIKVFDYLESPVSDGTIEENFEEELAAAPFISEPDSITTTPLQDEEDFSDISQHGIVEVVGDDAYGRKIIVVVACKLPSNKGFDHQRFLRYLLYTLDKYVEQDYSLVYFHHGLNSKNKPSLTWLWQAYRAFERKYKKNLKALYLVHPTNFIKLTFQLFKPVISAKFGRKVMYINYLHELNQFIRLDQLTIPQIVLDYDQQLTAKSSHKAVPYPTINNTGSNNKASKTPLDTQQFGVSLMFIKERNNSDIIPPIMRQCVEYLSQPEALATDGLFRRSASTILVKECQAKANRGEVIEFNGDFHLAAVLIKAFLRELEEPLLTFDLFEEIMDFQKLSKDERGPIVKQIILEKLPEDNYAVLKYLVHFLSKVMDRADLNKMTSSNLAVVFGPNLMWSENLKLSLAAIAPINQFTDFILVHQDEIFLI</sequence>
<dbReference type="InterPro" id="IPR001251">
    <property type="entry name" value="CRAL-TRIO_dom"/>
</dbReference>
<dbReference type="InterPro" id="IPR008936">
    <property type="entry name" value="Rho_GTPase_activation_prot"/>
</dbReference>